<dbReference type="RefSeq" id="WP_102242442.1">
    <property type="nucleotide sequence ID" value="NZ_CP025704.1"/>
</dbReference>
<keyword evidence="2" id="KW-1185">Reference proteome</keyword>
<dbReference type="AlphaFoldDB" id="A0A2K9NNS7"/>
<gene>
    <name evidence="1" type="ORF">C0V70_03290</name>
</gene>
<dbReference type="SUPFAM" id="SSF56935">
    <property type="entry name" value="Porins"/>
    <property type="match status" value="1"/>
</dbReference>
<dbReference type="Gene3D" id="2.40.160.10">
    <property type="entry name" value="Porin"/>
    <property type="match status" value="1"/>
</dbReference>
<evidence type="ECO:0000313" key="1">
    <source>
        <dbReference type="EMBL" id="AUN97147.1"/>
    </source>
</evidence>
<organism evidence="1 2">
    <name type="scientific">Bacteriovorax stolpii</name>
    <name type="common">Bdellovibrio stolpii</name>
    <dbReference type="NCBI Taxonomy" id="960"/>
    <lineage>
        <taxon>Bacteria</taxon>
        <taxon>Pseudomonadati</taxon>
        <taxon>Bdellovibrionota</taxon>
        <taxon>Bacteriovoracia</taxon>
        <taxon>Bacteriovoracales</taxon>
        <taxon>Bacteriovoracaceae</taxon>
        <taxon>Bacteriovorax</taxon>
    </lineage>
</organism>
<sequence length="338" mass="37396">MKALTIVAALALTSGSAMALDTVMGLKGRFDYVRTETDNNPGKDSSGVLTTSYLRLVTDAKLNDTMTAKLTLDFQEADSSKDNGLTNLVDEAFLTKTFGYGFSAMVGKQAVLTGGHENEYSSRDIYTTSIHNDSIADYLTGVTVGYAVAEQNIYLQYMQREDSKQTPFTDKKVVGAAYYGSFMNKMIEPVLSYHKQGTTRAAAYDTFMSAGLRLNVAQFTVEADYLVLEQEKLTAAGDAKLKSIVALVRYNHENFKPFAKFIKEDGEKGFDGIVTGSNESERTAWELGLEYVPNKDEDFRYHVVYSSSESKQTKPAPTSKVEEQKIYAGIAFNYNILK</sequence>
<dbReference type="InterPro" id="IPR023614">
    <property type="entry name" value="Porin_dom_sf"/>
</dbReference>
<proteinExistence type="predicted"/>
<dbReference type="Proteomes" id="UP000235584">
    <property type="component" value="Chromosome"/>
</dbReference>
<dbReference type="KEGG" id="bsto:C0V70_03290"/>
<accession>A0A2K9NNS7</accession>
<dbReference type="OrthoDB" id="5289231at2"/>
<protein>
    <submittedName>
        <fullName evidence="1">Uncharacterized protein</fullName>
    </submittedName>
</protein>
<evidence type="ECO:0000313" key="2">
    <source>
        <dbReference type="Proteomes" id="UP000235584"/>
    </source>
</evidence>
<name>A0A2K9NNS7_BACTC</name>
<dbReference type="EMBL" id="CP025704">
    <property type="protein sequence ID" value="AUN97147.1"/>
    <property type="molecule type" value="Genomic_DNA"/>
</dbReference>
<reference evidence="1 2" key="1">
    <citation type="submission" date="2018-01" db="EMBL/GenBank/DDBJ databases">
        <title>Complete genome sequence of Bacteriovorax stolpii DSM12778.</title>
        <authorList>
            <person name="Tang B."/>
            <person name="Chang J."/>
        </authorList>
    </citation>
    <scope>NUCLEOTIDE SEQUENCE [LARGE SCALE GENOMIC DNA]</scope>
    <source>
        <strain evidence="1 2">DSM 12778</strain>
    </source>
</reference>